<evidence type="ECO:0000313" key="3">
    <source>
        <dbReference type="Proteomes" id="UP000239866"/>
    </source>
</evidence>
<feature type="region of interest" description="Disordered" evidence="1">
    <location>
        <begin position="210"/>
        <end position="231"/>
    </location>
</feature>
<keyword evidence="3" id="KW-1185">Reference proteome</keyword>
<proteinExistence type="predicted"/>
<accession>A0A2T1K8A3</accession>
<name>A0A2T1K8A3_9GAMM</name>
<sequence>MKLVHLTRLAFAFSATLTLNGCLDSGNSSGPDDTLTGQIHFNGLSGIRYQTSSQSGTTNQDGQFHYYPGETLTLQVGNLVVAEGVPARPYISFLEFMEEPRAKLQKPGVDERQLSNHAVTESELRQRDDITNLTRFLMALTWSDALEENQGLEIRGRVVSQLDAALADPQLPDTIDFSLPTAEFTAQDSAANRLLAQICFFPEGDELCQKPPTLAEIGSAPPRPTAGEPDPDIDYREDLLALRERILGGARTLDIFDNERADIYLKQELDAITRALSRQYYLSPEQAKHPATDTSIQSVQIRKVGGEPSLARMEAQSTRPNDVYIHAHDWQSASADYVVTGEAGGESELLINFQPDDNYRWVRKEIRVLID</sequence>
<dbReference type="OrthoDB" id="5592990at2"/>
<protein>
    <submittedName>
        <fullName evidence="2">Organic solvent ABC transporter permease</fullName>
    </submittedName>
</protein>
<dbReference type="RefSeq" id="WP_106763701.1">
    <property type="nucleotide sequence ID" value="NZ_PXNP01000097.1"/>
</dbReference>
<reference evidence="2 3" key="1">
    <citation type="submission" date="2018-03" db="EMBL/GenBank/DDBJ databases">
        <title>Marinobacter brunus sp. nov., a marine bacterium of Gamma-proteobacteria isolated from the surface seawater of the South China Sea.</title>
        <authorList>
            <person name="Cheng H."/>
            <person name="Wu Y.-H."/>
            <person name="Xamxidin M."/>
            <person name="Xu X.-W."/>
        </authorList>
    </citation>
    <scope>NUCLEOTIDE SEQUENCE [LARGE SCALE GENOMIC DNA]</scope>
    <source>
        <strain evidence="2 3">NH169-3</strain>
    </source>
</reference>
<dbReference type="Proteomes" id="UP000239866">
    <property type="component" value="Unassembled WGS sequence"/>
</dbReference>
<dbReference type="AlphaFoldDB" id="A0A2T1K8A3"/>
<gene>
    <name evidence="2" type="ORF">C7H09_14005</name>
</gene>
<evidence type="ECO:0000256" key="1">
    <source>
        <dbReference type="SAM" id="MobiDB-lite"/>
    </source>
</evidence>
<evidence type="ECO:0000313" key="2">
    <source>
        <dbReference type="EMBL" id="PSF05762.1"/>
    </source>
</evidence>
<dbReference type="EMBL" id="PXNP01000097">
    <property type="protein sequence ID" value="PSF05762.1"/>
    <property type="molecule type" value="Genomic_DNA"/>
</dbReference>
<comment type="caution">
    <text evidence="2">The sequence shown here is derived from an EMBL/GenBank/DDBJ whole genome shotgun (WGS) entry which is preliminary data.</text>
</comment>
<organism evidence="2 3">
    <name type="scientific">Marinobacter fuscus</name>
    <dbReference type="NCBI Taxonomy" id="2109942"/>
    <lineage>
        <taxon>Bacteria</taxon>
        <taxon>Pseudomonadati</taxon>
        <taxon>Pseudomonadota</taxon>
        <taxon>Gammaproteobacteria</taxon>
        <taxon>Pseudomonadales</taxon>
        <taxon>Marinobacteraceae</taxon>
        <taxon>Marinobacter</taxon>
    </lineage>
</organism>